<dbReference type="InterPro" id="IPR027417">
    <property type="entry name" value="P-loop_NTPase"/>
</dbReference>
<evidence type="ECO:0000313" key="17">
    <source>
        <dbReference type="Proteomes" id="UP000133700"/>
    </source>
</evidence>
<evidence type="ECO:0000256" key="1">
    <source>
        <dbReference type="ARBA" id="ARBA00004147"/>
    </source>
</evidence>
<organism evidence="16 17">
    <name type="scientific">Pteropus associated gemycircularvirus 9</name>
    <dbReference type="NCBI Taxonomy" id="1985403"/>
    <lineage>
        <taxon>Viruses</taxon>
        <taxon>Monodnaviria</taxon>
        <taxon>Shotokuvirae</taxon>
        <taxon>Cressdnaviricota</taxon>
        <taxon>Repensiviricetes</taxon>
        <taxon>Geplafuvirales</taxon>
        <taxon>Genomoviridae</taxon>
        <taxon>Gemycircularvirus</taxon>
        <taxon>Gemycircularvirus ptero9</taxon>
    </lineage>
</organism>
<keyword evidence="9" id="KW-0547">Nucleotide-binding</keyword>
<evidence type="ECO:0000256" key="14">
    <source>
        <dbReference type="SAM" id="MobiDB-lite"/>
    </source>
</evidence>
<keyword evidence="3" id="KW-1048">Host nucleus</keyword>
<evidence type="ECO:0000256" key="5">
    <source>
        <dbReference type="ARBA" id="ARBA00022695"/>
    </source>
</evidence>
<keyword evidence="8" id="KW-0479">Metal-binding</keyword>
<keyword evidence="12" id="KW-0190">Covalent protein-DNA linkage</keyword>
<evidence type="ECO:0000256" key="4">
    <source>
        <dbReference type="ARBA" id="ARBA00022679"/>
    </source>
</evidence>
<dbReference type="GO" id="GO:0046872">
    <property type="term" value="F:metal ion binding"/>
    <property type="evidence" value="ECO:0007669"/>
    <property type="project" value="UniProtKB-KW"/>
</dbReference>
<keyword evidence="11" id="KW-0378">Hydrolase</keyword>
<evidence type="ECO:0000256" key="3">
    <source>
        <dbReference type="ARBA" id="ARBA00022562"/>
    </source>
</evidence>
<evidence type="ECO:0000256" key="9">
    <source>
        <dbReference type="ARBA" id="ARBA00022741"/>
    </source>
</evidence>
<dbReference type="KEGG" id="vg:37617545"/>
<evidence type="ECO:0000256" key="12">
    <source>
        <dbReference type="ARBA" id="ARBA00023124"/>
    </source>
</evidence>
<dbReference type="OrthoDB" id="9195at10239"/>
<evidence type="ECO:0000259" key="15">
    <source>
        <dbReference type="PROSITE" id="PS52020"/>
    </source>
</evidence>
<feature type="domain" description="CRESS-DNA virus Rep endonuclease" evidence="15">
    <location>
        <begin position="4"/>
        <end position="103"/>
    </location>
</feature>
<keyword evidence="13" id="KW-0238">DNA-binding</keyword>
<dbReference type="GO" id="GO:0003677">
    <property type="term" value="F:DNA binding"/>
    <property type="evidence" value="ECO:0007669"/>
    <property type="project" value="UniProtKB-KW"/>
</dbReference>
<evidence type="ECO:0000256" key="13">
    <source>
        <dbReference type="ARBA" id="ARBA00023125"/>
    </source>
</evidence>
<dbReference type="InterPro" id="IPR049912">
    <property type="entry name" value="CRESS_DNA_REP"/>
</dbReference>
<dbReference type="EMBL" id="KT732795">
    <property type="protein sequence ID" value="AMH87676.1"/>
    <property type="molecule type" value="Genomic_DNA"/>
</dbReference>
<evidence type="ECO:0000256" key="11">
    <source>
        <dbReference type="ARBA" id="ARBA00022801"/>
    </source>
</evidence>
<feature type="region of interest" description="Disordered" evidence="14">
    <location>
        <begin position="197"/>
        <end position="222"/>
    </location>
</feature>
<dbReference type="GO" id="GO:0004519">
    <property type="term" value="F:endonuclease activity"/>
    <property type="evidence" value="ECO:0007669"/>
    <property type="project" value="UniProtKB-KW"/>
</dbReference>
<comment type="subcellular location">
    <subcellularLocation>
        <location evidence="1">Host nucleus</location>
    </subcellularLocation>
</comment>
<evidence type="ECO:0000256" key="10">
    <source>
        <dbReference type="ARBA" id="ARBA00022759"/>
    </source>
</evidence>
<protein>
    <recommendedName>
        <fullName evidence="2">Replication-associated protein</fullName>
    </recommendedName>
</protein>
<keyword evidence="17" id="KW-1185">Reference proteome</keyword>
<proteinExistence type="predicted"/>
<dbReference type="GO" id="GO:0016787">
    <property type="term" value="F:hydrolase activity"/>
    <property type="evidence" value="ECO:0007669"/>
    <property type="project" value="UniProtKB-KW"/>
</dbReference>
<dbReference type="GO" id="GO:0042025">
    <property type="term" value="C:host cell nucleus"/>
    <property type="evidence" value="ECO:0007669"/>
    <property type="project" value="UniProtKB-SubCell"/>
</dbReference>
<dbReference type="GeneID" id="37617545"/>
<evidence type="ECO:0000256" key="7">
    <source>
        <dbReference type="ARBA" id="ARBA00022722"/>
    </source>
</evidence>
<sequence length="377" mass="41417">MTFLFSARYVLLTYPQCGTLDGWAVSDHLSALGAECIVGRENHSDGGTHLHAFVDFGRKKQSRRSDFFDVGGHHPNIAPSRGRPERGYDYAIKDGDVVAGGLARPGGGGLPEIANKWSEIVSAESREQFFDLLRQLDPKTLVTLWTELNKYADAAYAPTPEPYVGSDGKQFELGMVPELARWGEQLVANDPVEGKCSPLPGPPRGGHGGISGGAPAPPSRPSGLTPCHANCLGRMRSLVLYGPSRLGKTVWARSLGPHVYSMGIVSGKLLLRDAPEAKYAVFDDMRGGIGYFHSWKEWLGAQSVVTVKELYRDPVQLVWGRPCIWLANRDPRLELWADLTDRSAASKRDMIQSDVDWLEANCIFVELDQPIFRANTD</sequence>
<dbReference type="RefSeq" id="YP_009506620.1">
    <property type="nucleotide sequence ID" value="NC_038492.1"/>
</dbReference>
<keyword evidence="5" id="KW-0548">Nucleotidyltransferase</keyword>
<dbReference type="SUPFAM" id="SSF55464">
    <property type="entry name" value="Origin of replication-binding domain, RBD-like"/>
    <property type="match status" value="1"/>
</dbReference>
<dbReference type="Gene3D" id="3.40.50.300">
    <property type="entry name" value="P-loop containing nucleotide triphosphate hydrolases"/>
    <property type="match status" value="1"/>
</dbReference>
<dbReference type="Gene3D" id="3.40.1310.20">
    <property type="match status" value="1"/>
</dbReference>
<dbReference type="PROSITE" id="PS52020">
    <property type="entry name" value="CRESS_DNA_REP"/>
    <property type="match status" value="1"/>
</dbReference>
<keyword evidence="6" id="KW-0235">DNA replication</keyword>
<dbReference type="GO" id="GO:0006260">
    <property type="term" value="P:DNA replication"/>
    <property type="evidence" value="ECO:0007669"/>
    <property type="project" value="UniProtKB-KW"/>
</dbReference>
<reference evidence="17" key="1">
    <citation type="journal article" date="2016" name="Infect. Genet. Evol.">
        <title>Cycloviruses, gemycircularviruses and other novel replication-associated protein encoding circular viruses in Pacific flying fox (Pteropus tonganus) faeces.</title>
        <authorList>
            <person name="Male M.F."/>
            <person name="Kraberger S."/>
            <person name="Stainton D."/>
            <person name="Kami V."/>
            <person name="Varsani A."/>
        </authorList>
    </citation>
    <scope>NUCLEOTIDE SEQUENCE [LARGE SCALE GENOMIC DNA]</scope>
</reference>
<evidence type="ECO:0000313" key="16">
    <source>
        <dbReference type="EMBL" id="AMH87676.1"/>
    </source>
</evidence>
<name>A0A140CTL9_9VIRU</name>
<evidence type="ECO:0000256" key="6">
    <source>
        <dbReference type="ARBA" id="ARBA00022705"/>
    </source>
</evidence>
<dbReference type="Pfam" id="PF00799">
    <property type="entry name" value="Gemini_AL1"/>
    <property type="match status" value="1"/>
</dbReference>
<dbReference type="SUPFAM" id="SSF52540">
    <property type="entry name" value="P-loop containing nucleoside triphosphate hydrolases"/>
    <property type="match status" value="1"/>
</dbReference>
<keyword evidence="7" id="KW-0540">Nuclease</keyword>
<dbReference type="Proteomes" id="UP000133700">
    <property type="component" value="Segment"/>
</dbReference>
<evidence type="ECO:0000256" key="8">
    <source>
        <dbReference type="ARBA" id="ARBA00022723"/>
    </source>
</evidence>
<dbReference type="GO" id="GO:0016779">
    <property type="term" value="F:nucleotidyltransferase activity"/>
    <property type="evidence" value="ECO:0007669"/>
    <property type="project" value="UniProtKB-KW"/>
</dbReference>
<evidence type="ECO:0000256" key="2">
    <source>
        <dbReference type="ARBA" id="ARBA00014531"/>
    </source>
</evidence>
<accession>A0A140CTL9</accession>
<keyword evidence="4" id="KW-0808">Transferase</keyword>
<dbReference type="GO" id="GO:0000166">
    <property type="term" value="F:nucleotide binding"/>
    <property type="evidence" value="ECO:0007669"/>
    <property type="project" value="UniProtKB-KW"/>
</dbReference>
<keyword evidence="10" id="KW-0255">Endonuclease</keyword>